<dbReference type="InParanoid" id="A0A194XUK3"/>
<proteinExistence type="predicted"/>
<accession>A0A194XUK3</accession>
<dbReference type="EMBL" id="KQ947405">
    <property type="protein sequence ID" value="KUJ23387.1"/>
    <property type="molecule type" value="Genomic_DNA"/>
</dbReference>
<dbReference type="PANTHER" id="PTHR35910">
    <property type="entry name" value="2EXR DOMAIN-CONTAINING PROTEIN"/>
    <property type="match status" value="1"/>
</dbReference>
<dbReference type="Pfam" id="PF20150">
    <property type="entry name" value="2EXR"/>
    <property type="match status" value="1"/>
</dbReference>
<reference evidence="2 3" key="1">
    <citation type="submission" date="2015-10" db="EMBL/GenBank/DDBJ databases">
        <title>Full genome of DAOMC 229536 Phialocephala scopiformis, a fungal endophyte of spruce producing the potent anti-insectan compound rugulosin.</title>
        <authorList>
            <consortium name="DOE Joint Genome Institute"/>
            <person name="Walker A.K."/>
            <person name="Frasz S.L."/>
            <person name="Seifert K.A."/>
            <person name="Miller J.D."/>
            <person name="Mondo S.J."/>
            <person name="Labutti K."/>
            <person name="Lipzen A."/>
            <person name="Dockter R."/>
            <person name="Kennedy M."/>
            <person name="Grigoriev I.V."/>
            <person name="Spatafora J.W."/>
        </authorList>
    </citation>
    <scope>NUCLEOTIDE SEQUENCE [LARGE SCALE GENOMIC DNA]</scope>
    <source>
        <strain evidence="2 3">CBS 120377</strain>
    </source>
</reference>
<protein>
    <recommendedName>
        <fullName evidence="1">2EXR domain-containing protein</fullName>
    </recommendedName>
</protein>
<keyword evidence="3" id="KW-1185">Reference proteome</keyword>
<organism evidence="2 3">
    <name type="scientific">Mollisia scopiformis</name>
    <name type="common">Conifer needle endophyte fungus</name>
    <name type="synonym">Phialocephala scopiformis</name>
    <dbReference type="NCBI Taxonomy" id="149040"/>
    <lineage>
        <taxon>Eukaryota</taxon>
        <taxon>Fungi</taxon>
        <taxon>Dikarya</taxon>
        <taxon>Ascomycota</taxon>
        <taxon>Pezizomycotina</taxon>
        <taxon>Leotiomycetes</taxon>
        <taxon>Helotiales</taxon>
        <taxon>Mollisiaceae</taxon>
        <taxon>Mollisia</taxon>
    </lineage>
</organism>
<gene>
    <name evidence="2" type="ORF">LY89DRAFT_755282</name>
</gene>
<evidence type="ECO:0000259" key="1">
    <source>
        <dbReference type="Pfam" id="PF20150"/>
    </source>
</evidence>
<sequence>MADHAEDTRAFKQFGSLPMELQLRIWKFAIPAPRIIKVYAGLIEGPETTNTEATRDNTHVDTSGILSQYASPLQLSALLETCKISRDELLKTYKSSIKMDLEGKQTLYFDTDTDIILLVVCDFEVFGNHGLGSDGRFAGIKTLALPCFQAESELLDLFPSRFPSVQTLILIGFTDYEPDFTFKSKASNNEPLRWEGIEAAFGAHGETLDSCNIKANHPEWIVPEIKMLYNTGEGAIYIDEDAWW</sequence>
<evidence type="ECO:0000313" key="2">
    <source>
        <dbReference type="EMBL" id="KUJ23387.1"/>
    </source>
</evidence>
<dbReference type="RefSeq" id="XP_018077742.1">
    <property type="nucleotide sequence ID" value="XM_018221347.1"/>
</dbReference>
<feature type="domain" description="2EXR" evidence="1">
    <location>
        <begin position="11"/>
        <end position="116"/>
    </location>
</feature>
<dbReference type="InterPro" id="IPR045518">
    <property type="entry name" value="2EXR"/>
</dbReference>
<dbReference type="AlphaFoldDB" id="A0A194XUK3"/>
<dbReference type="KEGG" id="psco:LY89DRAFT_755282"/>
<dbReference type="Proteomes" id="UP000070700">
    <property type="component" value="Unassembled WGS sequence"/>
</dbReference>
<dbReference type="PANTHER" id="PTHR35910:SF6">
    <property type="entry name" value="2EXR DOMAIN-CONTAINING PROTEIN"/>
    <property type="match status" value="1"/>
</dbReference>
<evidence type="ECO:0000313" key="3">
    <source>
        <dbReference type="Proteomes" id="UP000070700"/>
    </source>
</evidence>
<name>A0A194XUK3_MOLSC</name>
<dbReference type="GeneID" id="28831073"/>
<dbReference type="OrthoDB" id="3473305at2759"/>